<accession>A0A7S4UVG2</accession>
<feature type="signal peptide" evidence="1">
    <location>
        <begin position="1"/>
        <end position="17"/>
    </location>
</feature>
<dbReference type="EMBL" id="HBNR01000458">
    <property type="protein sequence ID" value="CAE4560735.1"/>
    <property type="molecule type" value="Transcribed_RNA"/>
</dbReference>
<proteinExistence type="predicted"/>
<gene>
    <name evidence="2" type="ORF">AMON00008_LOCUS354</name>
</gene>
<evidence type="ECO:0000256" key="1">
    <source>
        <dbReference type="SAM" id="SignalP"/>
    </source>
</evidence>
<feature type="chain" id="PRO_5031360325" evidence="1">
    <location>
        <begin position="18"/>
        <end position="130"/>
    </location>
</feature>
<organism evidence="2">
    <name type="scientific">Alexandrium monilatum</name>
    <dbReference type="NCBI Taxonomy" id="311494"/>
    <lineage>
        <taxon>Eukaryota</taxon>
        <taxon>Sar</taxon>
        <taxon>Alveolata</taxon>
        <taxon>Dinophyceae</taxon>
        <taxon>Gonyaulacales</taxon>
        <taxon>Pyrocystaceae</taxon>
        <taxon>Alexandrium</taxon>
    </lineage>
</organism>
<evidence type="ECO:0000313" key="2">
    <source>
        <dbReference type="EMBL" id="CAE4560735.1"/>
    </source>
</evidence>
<name>A0A7S4UVG2_9DINO</name>
<sequence length="130" mass="14298">MAVRALVLFALLGAAAARRHRLHVGRLERKAAPVGEEQTAAPPPDCYCHGCDEGKKCEADVKACPDQDMYVYMNITAAEGIRRTKCGTACKRGEFKEFCLFSAESRCWDVSKFTKTVPVPEQPRTCTLGS</sequence>
<protein>
    <submittedName>
        <fullName evidence="2">Uncharacterized protein</fullName>
    </submittedName>
</protein>
<keyword evidence="1" id="KW-0732">Signal</keyword>
<dbReference type="AlphaFoldDB" id="A0A7S4UVG2"/>
<reference evidence="2" key="1">
    <citation type="submission" date="2021-01" db="EMBL/GenBank/DDBJ databases">
        <authorList>
            <person name="Corre E."/>
            <person name="Pelletier E."/>
            <person name="Niang G."/>
            <person name="Scheremetjew M."/>
            <person name="Finn R."/>
            <person name="Kale V."/>
            <person name="Holt S."/>
            <person name="Cochrane G."/>
            <person name="Meng A."/>
            <person name="Brown T."/>
            <person name="Cohen L."/>
        </authorList>
    </citation>
    <scope>NUCLEOTIDE SEQUENCE</scope>
    <source>
        <strain evidence="2">CCMP3105</strain>
    </source>
</reference>